<dbReference type="Gene3D" id="1.20.81.30">
    <property type="entry name" value="Type II secretion system (T2SS), domain F"/>
    <property type="match status" value="1"/>
</dbReference>
<feature type="domain" description="Type II secretion system protein GspF" evidence="7">
    <location>
        <begin position="61"/>
        <end position="187"/>
    </location>
</feature>
<evidence type="ECO:0000256" key="6">
    <source>
        <dbReference type="SAM" id="Phobius"/>
    </source>
</evidence>
<dbReference type="PANTHER" id="PTHR35402">
    <property type="entry name" value="INTEGRAL MEMBRANE PROTEIN-RELATED"/>
    <property type="match status" value="1"/>
</dbReference>
<evidence type="ECO:0000259" key="7">
    <source>
        <dbReference type="Pfam" id="PF00482"/>
    </source>
</evidence>
<evidence type="ECO:0000256" key="5">
    <source>
        <dbReference type="ARBA" id="ARBA00023136"/>
    </source>
</evidence>
<evidence type="ECO:0000313" key="9">
    <source>
        <dbReference type="Proteomes" id="UP000266622"/>
    </source>
</evidence>
<dbReference type="PANTHER" id="PTHR35402:SF1">
    <property type="entry name" value="TYPE II SECRETION SYSTEM PROTEIN GSPF DOMAIN-CONTAINING PROTEIN"/>
    <property type="match status" value="1"/>
</dbReference>
<dbReference type="EMBL" id="MWMI01000008">
    <property type="protein sequence ID" value="RIB35079.1"/>
    <property type="molecule type" value="Genomic_DNA"/>
</dbReference>
<dbReference type="Proteomes" id="UP000266622">
    <property type="component" value="Unassembled WGS sequence"/>
</dbReference>
<evidence type="ECO:0000256" key="3">
    <source>
        <dbReference type="ARBA" id="ARBA00022692"/>
    </source>
</evidence>
<dbReference type="GO" id="GO:0005886">
    <property type="term" value="C:plasma membrane"/>
    <property type="evidence" value="ECO:0007669"/>
    <property type="project" value="UniProtKB-SubCell"/>
</dbReference>
<keyword evidence="4 6" id="KW-1133">Transmembrane helix</keyword>
<dbReference type="Pfam" id="PF00482">
    <property type="entry name" value="T2SSF"/>
    <property type="match status" value="1"/>
</dbReference>
<comment type="caution">
    <text evidence="8">The sequence shown here is derived from an EMBL/GenBank/DDBJ whole genome shotgun (WGS) entry which is preliminary data.</text>
</comment>
<feature type="transmembrane region" description="Helical" evidence="6">
    <location>
        <begin position="169"/>
        <end position="194"/>
    </location>
</feature>
<organism evidence="8 9">
    <name type="scientific">Candidatus Nanoclepta minutus</name>
    <dbReference type="NCBI Taxonomy" id="1940235"/>
    <lineage>
        <taxon>Archaea</taxon>
        <taxon>Nanobdellota</taxon>
        <taxon>Candidatus Nanoclepta</taxon>
    </lineage>
</organism>
<name>A0A397WNF2_9ARCH</name>
<dbReference type="AlphaFoldDB" id="A0A397WNF2"/>
<dbReference type="InterPro" id="IPR042094">
    <property type="entry name" value="T2SS_GspF_sf"/>
</dbReference>
<feature type="transmembrane region" description="Helical" evidence="6">
    <location>
        <begin position="27"/>
        <end position="43"/>
    </location>
</feature>
<reference evidence="8 9" key="1">
    <citation type="journal article" date="2018" name="Syst. Appl. Microbiol.">
        <title>A new symbiotic nanoarchaeote (Candidatus Nanoclepta minutus) and its host (Zestosphaera tikiterensis gen. nov., sp. nov.) from a New Zealand hot spring.</title>
        <authorList>
            <person name="St John E."/>
            <person name="Liu Y."/>
            <person name="Podar M."/>
            <person name="Stott M.B."/>
            <person name="Meneghin J."/>
            <person name="Chen Z."/>
            <person name="Lagutin K."/>
            <person name="Mitchell K."/>
            <person name="Reysenbach A.L."/>
        </authorList>
    </citation>
    <scope>NUCLEOTIDE SEQUENCE [LARGE SCALE GENOMIC DNA]</scope>
    <source>
        <strain evidence="8">NZ3</strain>
    </source>
</reference>
<feature type="transmembrane region" description="Helical" evidence="6">
    <location>
        <begin position="245"/>
        <end position="262"/>
    </location>
</feature>
<keyword evidence="2" id="KW-1003">Cell membrane</keyword>
<dbReference type="InterPro" id="IPR018076">
    <property type="entry name" value="T2SS_GspF_dom"/>
</dbReference>
<proteinExistence type="predicted"/>
<comment type="subcellular location">
    <subcellularLocation>
        <location evidence="1">Cell membrane</location>
        <topology evidence="1">Multi-pass membrane protein</topology>
    </subcellularLocation>
</comment>
<accession>A0A397WNF2</accession>
<evidence type="ECO:0000256" key="1">
    <source>
        <dbReference type="ARBA" id="ARBA00004651"/>
    </source>
</evidence>
<dbReference type="InterPro" id="IPR056569">
    <property type="entry name" value="ArlJ-like"/>
</dbReference>
<evidence type="ECO:0000313" key="8">
    <source>
        <dbReference type="EMBL" id="RIB35079.1"/>
    </source>
</evidence>
<gene>
    <name evidence="8" type="ORF">BXU00_03425</name>
</gene>
<feature type="transmembrane region" description="Helical" evidence="6">
    <location>
        <begin position="5"/>
        <end position="21"/>
    </location>
</feature>
<keyword evidence="3 6" id="KW-0812">Transmembrane</keyword>
<sequence length="277" mass="31177">MKIDLLFILVFILSLIFQIYLNVSLDNALLTSIVISLIPYLILQTKRAMDEEKKEENFIRFAMDLADLLRTGLTLPIALNHLEKADYGPLNPLIRNLSARIDWGVGTIEAFNKFAQESESRSVSLIVKNIINIYTSGGSLVESLEASVRAVRDIKKLRKQRESVLHENILHSYIVFFFFLATSVILIIFLLPFLDLSLPGEKVAINSSEIVNNLYLISIIQSFFAGLALGKMYKGSYRYGLKHSLIFLTLTLIIFKLLLPLIPKGAIIVDIASMGNI</sequence>
<evidence type="ECO:0000256" key="2">
    <source>
        <dbReference type="ARBA" id="ARBA00022475"/>
    </source>
</evidence>
<feature type="transmembrane region" description="Helical" evidence="6">
    <location>
        <begin position="214"/>
        <end position="233"/>
    </location>
</feature>
<protein>
    <recommendedName>
        <fullName evidence="7">Type II secretion system protein GspF domain-containing protein</fullName>
    </recommendedName>
</protein>
<keyword evidence="5 6" id="KW-0472">Membrane</keyword>
<evidence type="ECO:0000256" key="4">
    <source>
        <dbReference type="ARBA" id="ARBA00022989"/>
    </source>
</evidence>